<dbReference type="InParanoid" id="A0A136JHR2"/>
<protein>
    <submittedName>
        <fullName evidence="2">Uncharacterized protein</fullName>
    </submittedName>
</protein>
<gene>
    <name evidence="2" type="ORF">Micbo1qcDRAFT_170483</name>
</gene>
<evidence type="ECO:0000256" key="1">
    <source>
        <dbReference type="SAM" id="MobiDB-lite"/>
    </source>
</evidence>
<evidence type="ECO:0000313" key="3">
    <source>
        <dbReference type="Proteomes" id="UP000070501"/>
    </source>
</evidence>
<sequence>MALFGSLYKLCMLVASPSRAGTKRLTGETRQAVAHKGMLHEDLGSVCVHKDEGGGPADRDVLAIWCNPRGAPAAIVVVVGPVALRLPEEYVAAWQATPFIRNEAFAKREGRHWMTPRRWNEAVSMCLSHGHESMTIAAMEKQVPSGLAATSGEERPQPTPSPFARRPQAAPGPRSHRGVGNESFNSAPTTRPGPSVIISSPIAHRPSPIAKRTKCRQHPEPRVCASWATLTGPAAARTTGLPSSLVNTLLMPSRAPKDSHCSARLRAPPLSQFHLLVRLGGTAGLPRSRLSAASGVAESLDATAFKV</sequence>
<dbReference type="EMBL" id="KQ964245">
    <property type="protein sequence ID" value="KXJ96699.1"/>
    <property type="molecule type" value="Genomic_DNA"/>
</dbReference>
<evidence type="ECO:0000313" key="2">
    <source>
        <dbReference type="EMBL" id="KXJ96699.1"/>
    </source>
</evidence>
<reference evidence="3" key="1">
    <citation type="submission" date="2016-02" db="EMBL/GenBank/DDBJ databases">
        <title>Draft genome sequence of Microdochium bolleyi, a fungal endophyte of beachgrass.</title>
        <authorList>
            <consortium name="DOE Joint Genome Institute"/>
            <person name="David A.S."/>
            <person name="May G."/>
            <person name="Haridas S."/>
            <person name="Lim J."/>
            <person name="Wang M."/>
            <person name="Labutti K."/>
            <person name="Lipzen A."/>
            <person name="Barry K."/>
            <person name="Grigoriev I.V."/>
        </authorList>
    </citation>
    <scope>NUCLEOTIDE SEQUENCE [LARGE SCALE GENOMIC DNA]</scope>
    <source>
        <strain evidence="3">J235TASD1</strain>
    </source>
</reference>
<accession>A0A136JHR2</accession>
<dbReference type="AlphaFoldDB" id="A0A136JHR2"/>
<feature type="region of interest" description="Disordered" evidence="1">
    <location>
        <begin position="146"/>
        <end position="209"/>
    </location>
</feature>
<keyword evidence="3" id="KW-1185">Reference proteome</keyword>
<proteinExistence type="predicted"/>
<name>A0A136JHR2_9PEZI</name>
<dbReference type="Proteomes" id="UP000070501">
    <property type="component" value="Unassembled WGS sequence"/>
</dbReference>
<organism evidence="2 3">
    <name type="scientific">Microdochium bolleyi</name>
    <dbReference type="NCBI Taxonomy" id="196109"/>
    <lineage>
        <taxon>Eukaryota</taxon>
        <taxon>Fungi</taxon>
        <taxon>Dikarya</taxon>
        <taxon>Ascomycota</taxon>
        <taxon>Pezizomycotina</taxon>
        <taxon>Sordariomycetes</taxon>
        <taxon>Xylariomycetidae</taxon>
        <taxon>Xylariales</taxon>
        <taxon>Microdochiaceae</taxon>
        <taxon>Microdochium</taxon>
    </lineage>
</organism>